<dbReference type="InterPro" id="IPR037294">
    <property type="entry name" value="ABC_BtuC-like"/>
</dbReference>
<feature type="transmembrane region" description="Helical" evidence="8">
    <location>
        <begin position="12"/>
        <end position="32"/>
    </location>
</feature>
<organism evidence="9 10">
    <name type="scientific">Perspicuibacillus lycopersici</name>
    <dbReference type="NCBI Taxonomy" id="1325689"/>
    <lineage>
        <taxon>Bacteria</taxon>
        <taxon>Bacillati</taxon>
        <taxon>Bacillota</taxon>
        <taxon>Bacilli</taxon>
        <taxon>Bacillales</taxon>
        <taxon>Bacillaceae</taxon>
        <taxon>Perspicuibacillus</taxon>
    </lineage>
</organism>
<dbReference type="GO" id="GO:0005886">
    <property type="term" value="C:plasma membrane"/>
    <property type="evidence" value="ECO:0007669"/>
    <property type="project" value="UniProtKB-SubCell"/>
</dbReference>
<sequence length="333" mass="34700">MGIFRSVPFSIKIIVGILISIISMVIAIYYGAANTSLQDIADAIFSYPGGEHYAVLREIRFPRVIAAFFVGSALAVAGAIMQGVTRNPLADPGLLGLSAGANAALAVVMAILPSVSYYGIMVACFIGAGIGMILVYSIGASTKGGLSPLKLVLAGAAVTAFLQAIADGVGILFKISKDVSMWTAGGLMGTTWQALVIVPVIVFGLVGSIAISRQLTILSLNEEISIGLGQKTTVVKSVMMFLVIILAGSAVALVGNLAFVGLMIPHMVRAFVGSDYRYIIPMSIIVGGTFMVLADLCGRIINAPFETPVVALVSLIGLPFFLIMVRKGGRHFA</sequence>
<feature type="transmembrane region" description="Helical" evidence="8">
    <location>
        <begin position="276"/>
        <end position="297"/>
    </location>
</feature>
<proteinExistence type="inferred from homology"/>
<evidence type="ECO:0000256" key="7">
    <source>
        <dbReference type="ARBA" id="ARBA00023136"/>
    </source>
</evidence>
<protein>
    <submittedName>
        <fullName evidence="9">Iron ABC transporter permease</fullName>
    </submittedName>
</protein>
<dbReference type="EMBL" id="JAOUSF010000006">
    <property type="protein sequence ID" value="MCU9615016.1"/>
    <property type="molecule type" value="Genomic_DNA"/>
</dbReference>
<dbReference type="GO" id="GO:0022857">
    <property type="term" value="F:transmembrane transporter activity"/>
    <property type="evidence" value="ECO:0007669"/>
    <property type="project" value="InterPro"/>
</dbReference>
<dbReference type="RefSeq" id="WP_263074337.1">
    <property type="nucleotide sequence ID" value="NZ_JAOUSF010000006.1"/>
</dbReference>
<feature type="transmembrane region" description="Helical" evidence="8">
    <location>
        <begin position="309"/>
        <end position="325"/>
    </location>
</feature>
<evidence type="ECO:0000256" key="4">
    <source>
        <dbReference type="ARBA" id="ARBA00022475"/>
    </source>
</evidence>
<evidence type="ECO:0000256" key="2">
    <source>
        <dbReference type="ARBA" id="ARBA00007935"/>
    </source>
</evidence>
<evidence type="ECO:0000256" key="6">
    <source>
        <dbReference type="ARBA" id="ARBA00022989"/>
    </source>
</evidence>
<dbReference type="FunFam" id="1.10.3470.10:FF:000001">
    <property type="entry name" value="Vitamin B12 ABC transporter permease BtuC"/>
    <property type="match status" value="1"/>
</dbReference>
<keyword evidence="3" id="KW-0813">Transport</keyword>
<keyword evidence="5 8" id="KW-0812">Transmembrane</keyword>
<dbReference type="CDD" id="cd06550">
    <property type="entry name" value="TM_ABC_iron-siderophores_like"/>
    <property type="match status" value="1"/>
</dbReference>
<dbReference type="PANTHER" id="PTHR30472:SF65">
    <property type="entry name" value="SIDEROPHORE TRANSPORT SYSTEM PERMEASE PROTEIN YFIZ-RELATED"/>
    <property type="match status" value="1"/>
</dbReference>
<feature type="transmembrane region" description="Helical" evidence="8">
    <location>
        <begin position="61"/>
        <end position="81"/>
    </location>
</feature>
<reference evidence="9" key="1">
    <citation type="submission" date="2022-10" db="EMBL/GenBank/DDBJ databases">
        <title>Description of Fervidibacillus gen. nov. in the family Fervidibacillaceae fam. nov. with two species, Fervidibacillus albus sp. nov., and Fervidibacillus halotolerans sp. nov., isolated from tidal flat sediments.</title>
        <authorList>
            <person name="Kwon K.K."/>
            <person name="Yang S.-H."/>
        </authorList>
    </citation>
    <scope>NUCLEOTIDE SEQUENCE</scope>
    <source>
        <strain evidence="9">JCM 19140</strain>
    </source>
</reference>
<dbReference type="Proteomes" id="UP001209318">
    <property type="component" value="Unassembled WGS sequence"/>
</dbReference>
<feature type="transmembrane region" description="Helical" evidence="8">
    <location>
        <begin position="192"/>
        <end position="211"/>
    </location>
</feature>
<evidence type="ECO:0000313" key="10">
    <source>
        <dbReference type="Proteomes" id="UP001209318"/>
    </source>
</evidence>
<evidence type="ECO:0000256" key="3">
    <source>
        <dbReference type="ARBA" id="ARBA00022448"/>
    </source>
</evidence>
<keyword evidence="4" id="KW-1003">Cell membrane</keyword>
<keyword evidence="7 8" id="KW-0472">Membrane</keyword>
<feature type="transmembrane region" description="Helical" evidence="8">
    <location>
        <begin position="151"/>
        <end position="172"/>
    </location>
</feature>
<evidence type="ECO:0000256" key="8">
    <source>
        <dbReference type="SAM" id="Phobius"/>
    </source>
</evidence>
<feature type="transmembrane region" description="Helical" evidence="8">
    <location>
        <begin position="118"/>
        <end position="139"/>
    </location>
</feature>
<gene>
    <name evidence="9" type="ORF">OEV98_15885</name>
</gene>
<keyword evidence="6 8" id="KW-1133">Transmembrane helix</keyword>
<feature type="transmembrane region" description="Helical" evidence="8">
    <location>
        <begin position="238"/>
        <end position="264"/>
    </location>
</feature>
<keyword evidence="10" id="KW-1185">Reference proteome</keyword>
<comment type="caution">
    <text evidence="9">The sequence shown here is derived from an EMBL/GenBank/DDBJ whole genome shotgun (WGS) entry which is preliminary data.</text>
</comment>
<dbReference type="Gene3D" id="1.10.3470.10">
    <property type="entry name" value="ABC transporter involved in vitamin B12 uptake, BtuC"/>
    <property type="match status" value="1"/>
</dbReference>
<dbReference type="Pfam" id="PF01032">
    <property type="entry name" value="FecCD"/>
    <property type="match status" value="1"/>
</dbReference>
<accession>A0AAE3IUZ5</accession>
<name>A0AAE3IUZ5_9BACI</name>
<comment type="subcellular location">
    <subcellularLocation>
        <location evidence="1">Cell membrane</location>
        <topology evidence="1">Multi-pass membrane protein</topology>
    </subcellularLocation>
</comment>
<comment type="similarity">
    <text evidence="2">Belongs to the binding-protein-dependent transport system permease family. FecCD subfamily.</text>
</comment>
<dbReference type="GO" id="GO:0033214">
    <property type="term" value="P:siderophore-iron import into cell"/>
    <property type="evidence" value="ECO:0007669"/>
    <property type="project" value="TreeGrafter"/>
</dbReference>
<evidence type="ECO:0000313" key="9">
    <source>
        <dbReference type="EMBL" id="MCU9615016.1"/>
    </source>
</evidence>
<dbReference type="PANTHER" id="PTHR30472">
    <property type="entry name" value="FERRIC ENTEROBACTIN TRANSPORT SYSTEM PERMEASE PROTEIN"/>
    <property type="match status" value="1"/>
</dbReference>
<dbReference type="InterPro" id="IPR000522">
    <property type="entry name" value="ABC_transptr_permease_BtuC"/>
</dbReference>
<evidence type="ECO:0000256" key="1">
    <source>
        <dbReference type="ARBA" id="ARBA00004651"/>
    </source>
</evidence>
<evidence type="ECO:0000256" key="5">
    <source>
        <dbReference type="ARBA" id="ARBA00022692"/>
    </source>
</evidence>
<dbReference type="AlphaFoldDB" id="A0AAE3IUZ5"/>
<feature type="transmembrane region" description="Helical" evidence="8">
    <location>
        <begin position="93"/>
        <end position="112"/>
    </location>
</feature>
<dbReference type="SUPFAM" id="SSF81345">
    <property type="entry name" value="ABC transporter involved in vitamin B12 uptake, BtuC"/>
    <property type="match status" value="1"/>
</dbReference>